<dbReference type="EMBL" id="LHPG02000011">
    <property type="protein sequence ID" value="PRW45694.1"/>
    <property type="molecule type" value="Genomic_DNA"/>
</dbReference>
<organism evidence="11 12">
    <name type="scientific">Chlorella sorokiniana</name>
    <name type="common">Freshwater green alga</name>
    <dbReference type="NCBI Taxonomy" id="3076"/>
    <lineage>
        <taxon>Eukaryota</taxon>
        <taxon>Viridiplantae</taxon>
        <taxon>Chlorophyta</taxon>
        <taxon>core chlorophytes</taxon>
        <taxon>Trebouxiophyceae</taxon>
        <taxon>Chlorellales</taxon>
        <taxon>Chlorellaceae</taxon>
        <taxon>Chlorella clade</taxon>
        <taxon>Chlorella</taxon>
    </lineage>
</organism>
<dbReference type="OrthoDB" id="8118055at2759"/>
<keyword evidence="4" id="KW-0325">Glycoprotein</keyword>
<comment type="caution">
    <text evidence="11">The sequence shown here is derived from an EMBL/GenBank/DDBJ whole genome shotgun (WGS) entry which is preliminary data.</text>
</comment>
<dbReference type="Pfam" id="PF02225">
    <property type="entry name" value="PA"/>
    <property type="match status" value="1"/>
</dbReference>
<dbReference type="STRING" id="3076.A0A2P6TMX8"/>
<feature type="domain" description="PA" evidence="10">
    <location>
        <begin position="938"/>
        <end position="1023"/>
    </location>
</feature>
<feature type="region of interest" description="Disordered" evidence="8">
    <location>
        <begin position="782"/>
        <end position="827"/>
    </location>
</feature>
<name>A0A2P6TMX8_CHLSO</name>
<feature type="region of interest" description="Disordered" evidence="8">
    <location>
        <begin position="1029"/>
        <end position="1068"/>
    </location>
</feature>
<feature type="chain" id="PRO_5015140412" description="alpha-1,2-Mannosidase" evidence="9">
    <location>
        <begin position="20"/>
        <end position="1163"/>
    </location>
</feature>
<dbReference type="PROSITE" id="PS00430">
    <property type="entry name" value="TONB_DEPENDENT_REC_1"/>
    <property type="match status" value="1"/>
</dbReference>
<gene>
    <name evidence="11" type="ORF">C2E21_5921</name>
</gene>
<feature type="active site" description="Proton donor" evidence="5">
    <location>
        <position position="134"/>
    </location>
</feature>
<dbReference type="InterPro" id="IPR044674">
    <property type="entry name" value="EDEM1/2/3"/>
</dbReference>
<reference evidence="11 12" key="1">
    <citation type="journal article" date="2018" name="Plant J.">
        <title>Genome sequences of Chlorella sorokiniana UTEX 1602 and Micractinium conductrix SAG 241.80: implications to maltose excretion by a green alga.</title>
        <authorList>
            <person name="Arriola M.B."/>
            <person name="Velmurugan N."/>
            <person name="Zhang Y."/>
            <person name="Plunkett M.H."/>
            <person name="Hondzo H."/>
            <person name="Barney B.M."/>
        </authorList>
    </citation>
    <scope>NUCLEOTIDE SEQUENCE [LARGE SCALE GENOMIC DNA]</scope>
    <source>
        <strain evidence="12">UTEX 1602</strain>
    </source>
</reference>
<dbReference type="GO" id="GO:0004571">
    <property type="term" value="F:mannosyl-oligosaccharide 1,2-alpha-mannosidase activity"/>
    <property type="evidence" value="ECO:0007669"/>
    <property type="project" value="InterPro"/>
</dbReference>
<protein>
    <recommendedName>
        <fullName evidence="7">alpha-1,2-Mannosidase</fullName>
        <ecNumber evidence="7">3.2.1.-</ecNumber>
    </recommendedName>
</protein>
<dbReference type="PROSITE" id="PS51257">
    <property type="entry name" value="PROKAR_LIPOPROTEIN"/>
    <property type="match status" value="1"/>
</dbReference>
<evidence type="ECO:0000256" key="9">
    <source>
        <dbReference type="SAM" id="SignalP"/>
    </source>
</evidence>
<proteinExistence type="inferred from homology"/>
<feature type="compositionally biased region" description="Low complexity" evidence="8">
    <location>
        <begin position="505"/>
        <end position="516"/>
    </location>
</feature>
<dbReference type="InterPro" id="IPR010916">
    <property type="entry name" value="TonB_box_CS"/>
</dbReference>
<evidence type="ECO:0000313" key="11">
    <source>
        <dbReference type="EMBL" id="PRW45694.1"/>
    </source>
</evidence>
<evidence type="ECO:0000256" key="6">
    <source>
        <dbReference type="PIRSR" id="PIRSR601382-2"/>
    </source>
</evidence>
<feature type="compositionally biased region" description="Low complexity" evidence="8">
    <location>
        <begin position="1050"/>
        <end position="1068"/>
    </location>
</feature>
<dbReference type="Gene3D" id="1.50.10.10">
    <property type="match status" value="1"/>
</dbReference>
<dbReference type="InterPro" id="IPR036026">
    <property type="entry name" value="Seven-hairpin_glycosidases"/>
</dbReference>
<accession>A0A2P6TMX8</accession>
<dbReference type="GO" id="GO:0044322">
    <property type="term" value="C:endoplasmic reticulum quality control compartment"/>
    <property type="evidence" value="ECO:0007669"/>
    <property type="project" value="GOC"/>
</dbReference>
<keyword evidence="3" id="KW-0256">Endoplasmic reticulum</keyword>
<evidence type="ECO:0000256" key="7">
    <source>
        <dbReference type="RuleBase" id="RU361193"/>
    </source>
</evidence>
<keyword evidence="12" id="KW-1185">Reference proteome</keyword>
<dbReference type="GO" id="GO:0005975">
    <property type="term" value="P:carbohydrate metabolic process"/>
    <property type="evidence" value="ECO:0007669"/>
    <property type="project" value="InterPro"/>
</dbReference>
<evidence type="ECO:0000256" key="3">
    <source>
        <dbReference type="ARBA" id="ARBA00022824"/>
    </source>
</evidence>
<feature type="signal peptide" evidence="9">
    <location>
        <begin position="1"/>
        <end position="19"/>
    </location>
</feature>
<dbReference type="SUPFAM" id="SSF48225">
    <property type="entry name" value="Seven-hairpin glycosidases"/>
    <property type="match status" value="1"/>
</dbReference>
<feature type="active site" evidence="5">
    <location>
        <position position="392"/>
    </location>
</feature>
<dbReference type="Pfam" id="PF01532">
    <property type="entry name" value="Glyco_hydro_47"/>
    <property type="match status" value="1"/>
</dbReference>
<feature type="compositionally biased region" description="Low complexity" evidence="8">
    <location>
        <begin position="798"/>
        <end position="823"/>
    </location>
</feature>
<evidence type="ECO:0000256" key="2">
    <source>
        <dbReference type="ARBA" id="ARBA00007658"/>
    </source>
</evidence>
<evidence type="ECO:0000256" key="8">
    <source>
        <dbReference type="SAM" id="MobiDB-lite"/>
    </source>
</evidence>
<keyword evidence="9" id="KW-0732">Signal</keyword>
<dbReference type="GO" id="GO:0005509">
    <property type="term" value="F:calcium ion binding"/>
    <property type="evidence" value="ECO:0007669"/>
    <property type="project" value="InterPro"/>
</dbReference>
<dbReference type="InterPro" id="IPR001382">
    <property type="entry name" value="Glyco_hydro_47"/>
</dbReference>
<evidence type="ECO:0000256" key="5">
    <source>
        <dbReference type="PIRSR" id="PIRSR601382-1"/>
    </source>
</evidence>
<feature type="region of interest" description="Disordered" evidence="8">
    <location>
        <begin position="505"/>
        <end position="560"/>
    </location>
</feature>
<evidence type="ECO:0000256" key="1">
    <source>
        <dbReference type="ARBA" id="ARBA00004240"/>
    </source>
</evidence>
<dbReference type="InterPro" id="IPR003137">
    <property type="entry name" value="PA_domain"/>
</dbReference>
<feature type="active site" description="Proton donor" evidence="5">
    <location>
        <position position="371"/>
    </location>
</feature>
<comment type="subcellular location">
    <subcellularLocation>
        <location evidence="1">Endoplasmic reticulum</location>
    </subcellularLocation>
</comment>
<dbReference type="PRINTS" id="PR00747">
    <property type="entry name" value="GLYHDRLASE47"/>
</dbReference>
<comment type="similarity">
    <text evidence="2 7">Belongs to the glycosyl hydrolase 47 family.</text>
</comment>
<dbReference type="SUPFAM" id="SSF52025">
    <property type="entry name" value="PA domain"/>
    <property type="match status" value="1"/>
</dbReference>
<feature type="binding site" evidence="6">
    <location>
        <position position="475"/>
    </location>
    <ligand>
        <name>Ca(2+)</name>
        <dbReference type="ChEBI" id="CHEBI:29108"/>
    </ligand>
</feature>
<dbReference type="PANTHER" id="PTHR45679:SF5">
    <property type="entry name" value="ER DEGRADATION-ENHANCING ALPHA-MANNOSIDASE-LIKE PROTEIN 1"/>
    <property type="match status" value="1"/>
</dbReference>
<feature type="region of interest" description="Disordered" evidence="8">
    <location>
        <begin position="858"/>
        <end position="893"/>
    </location>
</feature>
<feature type="compositionally biased region" description="Low complexity" evidence="8">
    <location>
        <begin position="531"/>
        <end position="551"/>
    </location>
</feature>
<feature type="compositionally biased region" description="Acidic residues" evidence="8">
    <location>
        <begin position="866"/>
        <end position="882"/>
    </location>
</feature>
<comment type="cofactor">
    <cofactor evidence="6">
        <name>Ca(2+)</name>
        <dbReference type="ChEBI" id="CHEBI:29108"/>
    </cofactor>
</comment>
<evidence type="ECO:0000256" key="4">
    <source>
        <dbReference type="ARBA" id="ARBA00023180"/>
    </source>
</evidence>
<dbReference type="GO" id="GO:1904380">
    <property type="term" value="P:endoplasmic reticulum mannose trimming"/>
    <property type="evidence" value="ECO:0007669"/>
    <property type="project" value="InterPro"/>
</dbReference>
<feature type="active site" evidence="5">
    <location>
        <position position="272"/>
    </location>
</feature>
<evidence type="ECO:0000313" key="12">
    <source>
        <dbReference type="Proteomes" id="UP000239899"/>
    </source>
</evidence>
<sequence>MTASGWRAALLAMALAVLGCLLQPDGPHRTPPRWHVAAAAAEAPGNLNLTQLREESREMFRFGYSQYMQRAFPRDDLRPISCRGKDSQGGIALTLIDSLDTLVVMGEREELRQAVAWLAANATFDVDARVHVFELTIRAVGGLLSAHMLIEQDPSLVPGYDGALLRLAVDLTDRFMPAFDTPTGVPLSWVNLRRGQIPGDVRSTCTACAGTLLLEFGVLSRLTGNATYEAKARHAVETIFDMRSPRGLVGNTLSCDSGEWERTDAGVGAGVDSFYEYLLKAYLAFGDEGYLTMFKEVYAAAMTNLQLDPAFHGTIWLVDVDMNKGTVLHPYVWSLGAFWPGLQALAGQVEEGVALHKNWSAAWTRFGWLPEMFDLGMDNRHPTETGYPLRPELMESTFLLHTATRNPRLLATGATLHARLRSANRVACGYASVGDVSTGHLEDTMESFFLSETVKYLYLLFSNASAVVDHFVLSTEGHFLPPFPDGPAQGSNRTTLSAAAAAEEVVSKQQQQQQQQGTCGWEEAPSRRKAQQAGQQQQGNATSAGSGSSNSSGGGNTTSSDTVAKVVKATLEQQIEQQVEVKCRHLCNQTEASAAALSQATAALRAALPLLPLPAGAPTLLRARRCTACREVTRTLRRAQLGKQFLAAMSGKSRVQAAADAVRLSNRPAFSASGQPVNRQFLCVVEELRGGGLGCGIFQEIPARQISQHRLNALPHNFMLIQLTDAQPKQRAKGSTAAAAEGDMPSPGQEPITVSLQLADGSTKKFYGALADFGPLFEAGCREPTSSSGGSGGGGGSSSSSGSSTSNSTASSAPSPGQQQGRQPPQPLQWRGRELAVRQGGQPGSEWRAVYVVGEELPDSFGQEAANDDDPYEDPEEDEEEAAASHSTKGSASRGLAAAAAAAGGDADDDEYADDEEGLGGASFAATLGLPSMLLCSVEGPAVAAQPLDACGKLANAAALNNSVAVVQRGNCMFVDKALALQAAGAVGVVVVNSEAGELMAMGTDAQGSQTAIPAVMLSGADGGMLLQQLMGSSGSSSGKEGSGKGGSNGSSSDCSGSSISSSSDGPAASGRVRLRLYADALPGEPAGVAQQCGAEAAAGPSAAAEKAGPRRQQVELLMAQEAQMWLFKRVAESSSDDASAAFAHILQQIQEHVLEQAQRSAP</sequence>
<dbReference type="GO" id="GO:0016020">
    <property type="term" value="C:membrane"/>
    <property type="evidence" value="ECO:0007669"/>
    <property type="project" value="InterPro"/>
</dbReference>
<dbReference type="InterPro" id="IPR012341">
    <property type="entry name" value="6hp_glycosidase-like_sf"/>
</dbReference>
<dbReference type="EC" id="3.2.1.-" evidence="7"/>
<dbReference type="PANTHER" id="PTHR45679">
    <property type="entry name" value="ER DEGRADATION-ENHANCING ALPHA-MANNOSIDASE-LIKE PROTEIN 2"/>
    <property type="match status" value="1"/>
</dbReference>
<evidence type="ECO:0000259" key="10">
    <source>
        <dbReference type="Pfam" id="PF02225"/>
    </source>
</evidence>
<dbReference type="Proteomes" id="UP000239899">
    <property type="component" value="Unassembled WGS sequence"/>
</dbReference>
<keyword evidence="6" id="KW-0106">Calcium</keyword>
<keyword evidence="6" id="KW-0479">Metal-binding</keyword>
<feature type="region of interest" description="Disordered" evidence="8">
    <location>
        <begin position="727"/>
        <end position="752"/>
    </location>
</feature>
<dbReference type="InterPro" id="IPR046450">
    <property type="entry name" value="PA_dom_sf"/>
</dbReference>
<dbReference type="Gene3D" id="3.50.30.30">
    <property type="match status" value="1"/>
</dbReference>
<keyword evidence="7" id="KW-0378">Hydrolase</keyword>
<keyword evidence="7" id="KW-0326">Glycosidase</keyword>
<dbReference type="AlphaFoldDB" id="A0A2P6TMX8"/>